<reference evidence="1 2" key="1">
    <citation type="submission" date="2019-11" db="EMBL/GenBank/DDBJ databases">
        <title>Complete genome sequence of Spiroplasma tabanidicola TAUS-1 (DSM 22603).</title>
        <authorList>
            <person name="Huang C.-T."/>
            <person name="Lin Y.-C."/>
            <person name="Kuo C.-H."/>
        </authorList>
    </citation>
    <scope>NUCLEOTIDE SEQUENCE [LARGE SCALE GENOMIC DNA]</scope>
    <source>
        <strain evidence="1 2">TAUS-1</strain>
    </source>
</reference>
<dbReference type="PROSITE" id="PS51257">
    <property type="entry name" value="PROKAR_LIPOPROTEIN"/>
    <property type="match status" value="1"/>
</dbReference>
<dbReference type="EMBL" id="CP046276">
    <property type="protein sequence ID" value="QGS51562.1"/>
    <property type="molecule type" value="Genomic_DNA"/>
</dbReference>
<organism evidence="1 2">
    <name type="scientific">Spiroplasma tabanidicola</name>
    <dbReference type="NCBI Taxonomy" id="324079"/>
    <lineage>
        <taxon>Bacteria</taxon>
        <taxon>Bacillati</taxon>
        <taxon>Mycoplasmatota</taxon>
        <taxon>Mollicutes</taxon>
        <taxon>Entomoplasmatales</taxon>
        <taxon>Spiroplasmataceae</taxon>
        <taxon>Spiroplasma</taxon>
    </lineage>
</organism>
<sequence length="366" mass="42442">MKKLLKLLLVVTSMVQPIIIVSCDKKQTNTLIDRPEPILPISKQGFENVNIDAIEIDKIMYNYDLYEQVIEQLKKANYNVNDINVSVIKNGINTLDKDNSDLFRNGTYEWTFSNKNNDKEYIKAKLIITNSLNLADIFSALNIGTIYDSRPKSILIGLLTKNLNLINMIEQISEQLIDVKNYIYNQNNKSAIIKISEDNDFPKLSGGKDVIPKKFYGSIEVNFEIQKFDYAKLNDDQKGITFNQFWKNLNYISSSDINMPNNIGIINQFNIYSLLMSLIITNFTTGESQFYWPIIINDILSEEQNSFKPEKSDKPNAIEGKDFMVNIYFKEYKNEYPNDASNEQLDKNSFIFDQKEPVKLYFKYLN</sequence>
<dbReference type="OrthoDB" id="388678at2"/>
<gene>
    <name evidence="1" type="ORF">STABA_v1c01950</name>
</gene>
<accession>A0A6I6CBU1</accession>
<proteinExistence type="predicted"/>
<protein>
    <recommendedName>
        <fullName evidence="3">Lipoprotein</fullName>
    </recommendedName>
</protein>
<evidence type="ECO:0008006" key="3">
    <source>
        <dbReference type="Google" id="ProtNLM"/>
    </source>
</evidence>
<evidence type="ECO:0000313" key="1">
    <source>
        <dbReference type="EMBL" id="QGS51562.1"/>
    </source>
</evidence>
<keyword evidence="2" id="KW-1185">Reference proteome</keyword>
<dbReference type="AlphaFoldDB" id="A0A6I6CBU1"/>
<dbReference type="Proteomes" id="UP000424468">
    <property type="component" value="Chromosome"/>
</dbReference>
<evidence type="ECO:0000313" key="2">
    <source>
        <dbReference type="Proteomes" id="UP000424468"/>
    </source>
</evidence>
<dbReference type="RefSeq" id="WP_156005658.1">
    <property type="nucleotide sequence ID" value="NZ_CP046276.1"/>
</dbReference>
<dbReference type="KEGG" id="stab:STABA_v1c01950"/>
<name>A0A6I6CBU1_9MOLU</name>